<protein>
    <submittedName>
        <fullName evidence="1">Uncharacterized protein</fullName>
    </submittedName>
</protein>
<dbReference type="HOGENOM" id="CLU_3384989_0_0_1"/>
<dbReference type="GeneID" id="5973956"/>
<dbReference type="EMBL" id="CH445334">
    <property type="protein sequence ID" value="EAT85354.1"/>
    <property type="molecule type" value="Genomic_DNA"/>
</dbReference>
<accession>Q0UNG1</accession>
<dbReference type="AlphaFoldDB" id="Q0UNG1"/>
<evidence type="ECO:0000313" key="2">
    <source>
        <dbReference type="Proteomes" id="UP000001055"/>
    </source>
</evidence>
<evidence type="ECO:0000313" key="1">
    <source>
        <dbReference type="EMBL" id="EAT85354.1"/>
    </source>
</evidence>
<organism evidence="1 2">
    <name type="scientific">Phaeosphaeria nodorum (strain SN15 / ATCC MYA-4574 / FGSC 10173)</name>
    <name type="common">Glume blotch fungus</name>
    <name type="synonym">Parastagonospora nodorum</name>
    <dbReference type="NCBI Taxonomy" id="321614"/>
    <lineage>
        <taxon>Eukaryota</taxon>
        <taxon>Fungi</taxon>
        <taxon>Dikarya</taxon>
        <taxon>Ascomycota</taxon>
        <taxon>Pezizomycotina</taxon>
        <taxon>Dothideomycetes</taxon>
        <taxon>Pleosporomycetidae</taxon>
        <taxon>Pleosporales</taxon>
        <taxon>Pleosporineae</taxon>
        <taxon>Phaeosphaeriaceae</taxon>
        <taxon>Parastagonospora</taxon>
    </lineage>
</organism>
<name>Q0UNG1_PHANO</name>
<dbReference type="RefSeq" id="XP_001797066.1">
    <property type="nucleotide sequence ID" value="XM_001797014.1"/>
</dbReference>
<reference evidence="2" key="1">
    <citation type="journal article" date="2007" name="Plant Cell">
        <title>Dothideomycete-plant interactions illuminated by genome sequencing and EST analysis of the wheat pathogen Stagonospora nodorum.</title>
        <authorList>
            <person name="Hane J.K."/>
            <person name="Lowe R.G."/>
            <person name="Solomon P.S."/>
            <person name="Tan K.C."/>
            <person name="Schoch C.L."/>
            <person name="Spatafora J.W."/>
            <person name="Crous P.W."/>
            <person name="Kodira C."/>
            <person name="Birren B.W."/>
            <person name="Galagan J.E."/>
            <person name="Torriani S.F."/>
            <person name="McDonald B.A."/>
            <person name="Oliver R.P."/>
        </authorList>
    </citation>
    <scope>NUCLEOTIDE SEQUENCE [LARGE SCALE GENOMIC DNA]</scope>
    <source>
        <strain evidence="2">SN15 / ATCC MYA-4574 / FGSC 10173</strain>
    </source>
</reference>
<dbReference type="KEGG" id="pno:SNOG_06703"/>
<dbReference type="InParanoid" id="Q0UNG1"/>
<sequence>MGAGITHSLHHLASLRRSESEIWGCQLVCALAE</sequence>
<dbReference type="Proteomes" id="UP000001055">
    <property type="component" value="Unassembled WGS sequence"/>
</dbReference>
<proteinExistence type="predicted"/>
<gene>
    <name evidence="1" type="ORF">SNOG_06703</name>
</gene>